<feature type="region of interest" description="Disordered" evidence="1">
    <location>
        <begin position="1"/>
        <end position="75"/>
    </location>
</feature>
<protein>
    <submittedName>
        <fullName evidence="2">Uncharacterized protein</fullName>
    </submittedName>
</protein>
<dbReference type="EMBL" id="GL883093">
    <property type="protein sequence ID" value="EGG11189.1"/>
    <property type="molecule type" value="Genomic_DNA"/>
</dbReference>
<gene>
    <name evidence="2" type="ORF">MELLADRAFT_102761</name>
</gene>
<dbReference type="AlphaFoldDB" id="F4R9A5"/>
<name>F4R9A5_MELLP</name>
<evidence type="ECO:0000313" key="3">
    <source>
        <dbReference type="Proteomes" id="UP000001072"/>
    </source>
</evidence>
<dbReference type="VEuPathDB" id="FungiDB:MELLADRAFT_102761"/>
<feature type="compositionally biased region" description="Basic and acidic residues" evidence="1">
    <location>
        <begin position="58"/>
        <end position="70"/>
    </location>
</feature>
<feature type="compositionally biased region" description="Polar residues" evidence="1">
    <location>
        <begin position="1"/>
        <end position="12"/>
    </location>
</feature>
<dbReference type="KEGG" id="mlr:MELLADRAFT_102761"/>
<dbReference type="InParanoid" id="F4R9A5"/>
<sequence length="182" mass="20326">MSTSKYHTGPSSKRQRQFDLGFAKDSDSESTDFFAPIKLEPPEGMNHAASAKPAAEADEQRNGADPRVGDNEVPPTTGNAAVAIQLPIEGGYVLFGPLRRIMASTTLEDYLCFACLEENEIGLVLPILMDHGVNHFDLFLFVNYVNREQLRKWGISVGTCARIMVHALMFYQFHIHKRERGL</sequence>
<dbReference type="GeneID" id="18921765"/>
<dbReference type="Proteomes" id="UP000001072">
    <property type="component" value="Unassembled WGS sequence"/>
</dbReference>
<evidence type="ECO:0000313" key="2">
    <source>
        <dbReference type="EMBL" id="EGG11189.1"/>
    </source>
</evidence>
<organism evidence="3">
    <name type="scientific">Melampsora larici-populina (strain 98AG31 / pathotype 3-4-7)</name>
    <name type="common">Poplar leaf rust fungus</name>
    <dbReference type="NCBI Taxonomy" id="747676"/>
    <lineage>
        <taxon>Eukaryota</taxon>
        <taxon>Fungi</taxon>
        <taxon>Dikarya</taxon>
        <taxon>Basidiomycota</taxon>
        <taxon>Pucciniomycotina</taxon>
        <taxon>Pucciniomycetes</taxon>
        <taxon>Pucciniales</taxon>
        <taxon>Melampsoraceae</taxon>
        <taxon>Melampsora</taxon>
    </lineage>
</organism>
<proteinExistence type="predicted"/>
<evidence type="ECO:0000256" key="1">
    <source>
        <dbReference type="SAM" id="MobiDB-lite"/>
    </source>
</evidence>
<dbReference type="RefSeq" id="XP_007405791.1">
    <property type="nucleotide sequence ID" value="XM_007405729.1"/>
</dbReference>
<dbReference type="HOGENOM" id="CLU_1482286_0_0_1"/>
<keyword evidence="3" id="KW-1185">Reference proteome</keyword>
<accession>F4R9A5</accession>
<reference evidence="3" key="1">
    <citation type="journal article" date="2011" name="Proc. Natl. Acad. Sci. U.S.A.">
        <title>Obligate biotrophy features unraveled by the genomic analysis of rust fungi.</title>
        <authorList>
            <person name="Duplessis S."/>
            <person name="Cuomo C.A."/>
            <person name="Lin Y.-C."/>
            <person name="Aerts A."/>
            <person name="Tisserant E."/>
            <person name="Veneault-Fourrey C."/>
            <person name="Joly D.L."/>
            <person name="Hacquard S."/>
            <person name="Amselem J."/>
            <person name="Cantarel B.L."/>
            <person name="Chiu R."/>
            <person name="Coutinho P.M."/>
            <person name="Feau N."/>
            <person name="Field M."/>
            <person name="Frey P."/>
            <person name="Gelhaye E."/>
            <person name="Goldberg J."/>
            <person name="Grabherr M.G."/>
            <person name="Kodira C.D."/>
            <person name="Kohler A."/>
            <person name="Kuees U."/>
            <person name="Lindquist E.A."/>
            <person name="Lucas S.M."/>
            <person name="Mago R."/>
            <person name="Mauceli E."/>
            <person name="Morin E."/>
            <person name="Murat C."/>
            <person name="Pangilinan J.L."/>
            <person name="Park R."/>
            <person name="Pearson M."/>
            <person name="Quesneville H."/>
            <person name="Rouhier N."/>
            <person name="Sakthikumar S."/>
            <person name="Salamov A.A."/>
            <person name="Schmutz J."/>
            <person name="Selles B."/>
            <person name="Shapiro H."/>
            <person name="Tanguay P."/>
            <person name="Tuskan G.A."/>
            <person name="Henrissat B."/>
            <person name="Van de Peer Y."/>
            <person name="Rouze P."/>
            <person name="Ellis J.G."/>
            <person name="Dodds P.N."/>
            <person name="Schein J.E."/>
            <person name="Zhong S."/>
            <person name="Hamelin R.C."/>
            <person name="Grigoriev I.V."/>
            <person name="Szabo L.J."/>
            <person name="Martin F."/>
        </authorList>
    </citation>
    <scope>NUCLEOTIDE SEQUENCE [LARGE SCALE GENOMIC DNA]</scope>
    <source>
        <strain evidence="3">98AG31 / pathotype 3-4-7</strain>
    </source>
</reference>